<sequence length="695" mass="75469">MKGESDDGLGDEFAEDQSKFIPREVVIEELPDSEDSEGSRAAQTCLVMGNLRPGRRRTTRGGASDRDPKSRPKAGQVPEDGQPDGHHCGALLSEGPRFDHRDQPAGHSGNRRLGAADQPAGDQGSEMQAGRSERAHRTVSERGHPQIHRQLGRHGAFGAQPHRTGARPADSGRRNHLQCGASEEGAQTHPCRGISKLVDFLDCSELHLATPKDKLDEDATASVAMVSAAARALWSVSRSRKNIQVMMKSGAVPLLARLLRSVHMDVVIPTIGTISQCATDPCYQLAIQTEGMVSDIVRHLSADESPALRRFCAETIYKCCAKAATRDMVRQSGGLDPLVNMAKNPATKLDKALLAAVTGAIWKTAVSPENVERFDQLKTVEVLVKLLENVEEDERVLSNVVGALGECLKFEHNRNSLRRANGIPHLVNLLNYTYPPLLENVPMVLRECAEDDESMREIERLDGVRLIWSLLKNDSPQVQANAAWSLVPCIRHATDSGEMVRCFVGGLELIVNLLKSPDSHVLACVCAAISEVAKDIENLAVITDHGVVPMLVNLVETDDVELRQHLASAIAYCCAWGSNCKEFGRYASNRLAPSSGYRIGRHHAIGSVHGGRGTGRASNHRPRPLPPVEEPVQLHHNARERRGSVSAQGGLCHRLEAAGGGRRLFGQHPQAGARGGDGAFGAEPARHGRRRRLIV</sequence>
<evidence type="ECO:0000313" key="2">
    <source>
        <dbReference type="EMBL" id="ENN77123.1"/>
    </source>
</evidence>
<feature type="region of interest" description="Disordered" evidence="1">
    <location>
        <begin position="156"/>
        <end position="176"/>
    </location>
</feature>
<dbReference type="PANTHER" id="PTHR46241">
    <property type="entry name" value="ARMADILLO REPEAT-CONTAINING PROTEIN 4 ARMC4"/>
    <property type="match status" value="1"/>
</dbReference>
<name>N6TH97_DENPD</name>
<dbReference type="OrthoDB" id="1683831at2759"/>
<protein>
    <submittedName>
        <fullName evidence="2">Uncharacterized protein</fullName>
    </submittedName>
</protein>
<organism evidence="2">
    <name type="scientific">Dendroctonus ponderosae</name>
    <name type="common">Mountain pine beetle</name>
    <dbReference type="NCBI Taxonomy" id="77166"/>
    <lineage>
        <taxon>Eukaryota</taxon>
        <taxon>Metazoa</taxon>
        <taxon>Ecdysozoa</taxon>
        <taxon>Arthropoda</taxon>
        <taxon>Hexapoda</taxon>
        <taxon>Insecta</taxon>
        <taxon>Pterygota</taxon>
        <taxon>Neoptera</taxon>
        <taxon>Endopterygota</taxon>
        <taxon>Coleoptera</taxon>
        <taxon>Polyphaga</taxon>
        <taxon>Cucujiformia</taxon>
        <taxon>Curculionidae</taxon>
        <taxon>Scolytinae</taxon>
        <taxon>Dendroctonus</taxon>
    </lineage>
</organism>
<feature type="region of interest" description="Disordered" evidence="1">
    <location>
        <begin position="608"/>
        <end position="629"/>
    </location>
</feature>
<dbReference type="InterPro" id="IPR000225">
    <property type="entry name" value="Armadillo"/>
</dbReference>
<dbReference type="PANTHER" id="PTHR46241:SF1">
    <property type="entry name" value="OUTER DYNEIN ARM-DOCKING COMPLEX SUBUNIT 2"/>
    <property type="match status" value="1"/>
</dbReference>
<feature type="non-terminal residue" evidence="2">
    <location>
        <position position="1"/>
    </location>
</feature>
<dbReference type="SUPFAM" id="SSF48371">
    <property type="entry name" value="ARM repeat"/>
    <property type="match status" value="1"/>
</dbReference>
<gene>
    <name evidence="2" type="ORF">YQE_06377</name>
</gene>
<dbReference type="InterPro" id="IPR011989">
    <property type="entry name" value="ARM-like"/>
</dbReference>
<dbReference type="SMART" id="SM00185">
    <property type="entry name" value="ARM"/>
    <property type="match status" value="7"/>
</dbReference>
<dbReference type="InterPro" id="IPR016024">
    <property type="entry name" value="ARM-type_fold"/>
</dbReference>
<dbReference type="Pfam" id="PF00514">
    <property type="entry name" value="Arm"/>
    <property type="match status" value="2"/>
</dbReference>
<accession>N6TH97</accession>
<feature type="compositionally biased region" description="Acidic residues" evidence="1">
    <location>
        <begin position="1"/>
        <end position="15"/>
    </location>
</feature>
<feature type="compositionally biased region" description="Acidic residues" evidence="1">
    <location>
        <begin position="27"/>
        <end position="36"/>
    </location>
</feature>
<evidence type="ECO:0000256" key="1">
    <source>
        <dbReference type="SAM" id="MobiDB-lite"/>
    </source>
</evidence>
<dbReference type="EMBL" id="KB740953">
    <property type="protein sequence ID" value="ENN77123.1"/>
    <property type="molecule type" value="Genomic_DNA"/>
</dbReference>
<feature type="compositionally biased region" description="Basic and acidic residues" evidence="1">
    <location>
        <begin position="16"/>
        <end position="26"/>
    </location>
</feature>
<feature type="region of interest" description="Disordered" evidence="1">
    <location>
        <begin position="1"/>
        <end position="143"/>
    </location>
</feature>
<proteinExistence type="predicted"/>
<feature type="compositionally biased region" description="Basic and acidic residues" evidence="1">
    <location>
        <begin position="131"/>
        <end position="143"/>
    </location>
</feature>
<feature type="region of interest" description="Disordered" evidence="1">
    <location>
        <begin position="667"/>
        <end position="695"/>
    </location>
</feature>
<dbReference type="Gene3D" id="1.25.10.10">
    <property type="entry name" value="Leucine-rich Repeat Variant"/>
    <property type="match status" value="3"/>
</dbReference>
<dbReference type="HOGENOM" id="CLU_396515_0_0_1"/>
<dbReference type="AlphaFoldDB" id="N6TH97"/>
<dbReference type="PROSITE" id="PS50176">
    <property type="entry name" value="ARM_REPEAT"/>
    <property type="match status" value="2"/>
</dbReference>
<reference evidence="2" key="1">
    <citation type="journal article" date="2013" name="Genome Biol.">
        <title>Draft genome of the mountain pine beetle, Dendroctonus ponderosae Hopkins, a major forest pest.</title>
        <authorList>
            <person name="Keeling C.I."/>
            <person name="Yuen M.M."/>
            <person name="Liao N.Y."/>
            <person name="Docking T.R."/>
            <person name="Chan S.K."/>
            <person name="Taylor G.A."/>
            <person name="Palmquist D.L."/>
            <person name="Jackman S.D."/>
            <person name="Nguyen A."/>
            <person name="Li M."/>
            <person name="Henderson H."/>
            <person name="Janes J.K."/>
            <person name="Zhao Y."/>
            <person name="Pandoh P."/>
            <person name="Moore R."/>
            <person name="Sperling F.A."/>
            <person name="Huber D.P."/>
            <person name="Birol I."/>
            <person name="Jones S.J."/>
            <person name="Bohlmann J."/>
        </authorList>
    </citation>
    <scope>NUCLEOTIDE SEQUENCE</scope>
</reference>